<keyword evidence="3" id="KW-1185">Reference proteome</keyword>
<gene>
    <name evidence="1" type="ORF">GPM918_LOCUS44012</name>
    <name evidence="2" type="ORF">SRO942_LOCUS45688</name>
</gene>
<comment type="caution">
    <text evidence="1">The sequence shown here is derived from an EMBL/GenBank/DDBJ whole genome shotgun (WGS) entry which is preliminary data.</text>
</comment>
<dbReference type="Proteomes" id="UP000681722">
    <property type="component" value="Unassembled WGS sequence"/>
</dbReference>
<accession>A0A816CN59</accession>
<protein>
    <submittedName>
        <fullName evidence="1">Uncharacterized protein</fullName>
    </submittedName>
</protein>
<feature type="non-terminal residue" evidence="1">
    <location>
        <position position="1"/>
    </location>
</feature>
<evidence type="ECO:0000313" key="2">
    <source>
        <dbReference type="EMBL" id="CAF4519247.1"/>
    </source>
</evidence>
<evidence type="ECO:0000313" key="3">
    <source>
        <dbReference type="Proteomes" id="UP000663829"/>
    </source>
</evidence>
<name>A0A816CN59_9BILA</name>
<dbReference type="EMBL" id="CAJNOQ010041995">
    <property type="protein sequence ID" value="CAF1625546.1"/>
    <property type="molecule type" value="Genomic_DNA"/>
</dbReference>
<proteinExistence type="predicted"/>
<dbReference type="Gene3D" id="3.10.450.730">
    <property type="entry name" value="BLIP domain"/>
    <property type="match status" value="1"/>
</dbReference>
<evidence type="ECO:0000313" key="1">
    <source>
        <dbReference type="EMBL" id="CAF1625546.1"/>
    </source>
</evidence>
<dbReference type="Proteomes" id="UP000663829">
    <property type="component" value="Unassembled WGS sequence"/>
</dbReference>
<dbReference type="AlphaFoldDB" id="A0A816CN59"/>
<reference evidence="1" key="1">
    <citation type="submission" date="2021-02" db="EMBL/GenBank/DDBJ databases">
        <authorList>
            <person name="Nowell W R."/>
        </authorList>
    </citation>
    <scope>NUCLEOTIDE SEQUENCE</scope>
</reference>
<dbReference type="EMBL" id="CAJOBC010109461">
    <property type="protein sequence ID" value="CAF4519247.1"/>
    <property type="molecule type" value="Genomic_DNA"/>
</dbReference>
<organism evidence="1 3">
    <name type="scientific">Didymodactylos carnosus</name>
    <dbReference type="NCBI Taxonomy" id="1234261"/>
    <lineage>
        <taxon>Eukaryota</taxon>
        <taxon>Metazoa</taxon>
        <taxon>Spiralia</taxon>
        <taxon>Gnathifera</taxon>
        <taxon>Rotifera</taxon>
        <taxon>Eurotatoria</taxon>
        <taxon>Bdelloidea</taxon>
        <taxon>Philodinida</taxon>
        <taxon>Philodinidae</taxon>
        <taxon>Didymodactylos</taxon>
    </lineage>
</organism>
<sequence>APLPKTTAVTYEQFLAVQHGWTRNQLTSYLNNNPGEIFLQLSVSPGLFVQDVDYTNTNPNVTVGFSFRNNALVSKTQHGFKEKKFPITKAQYDLIQVGMTRDKVKTIVDNEGKLVAEGESGIHMVQYNGSGTGWERAVGPTVSIDFVLGKVYSKGADWFND</sequence>